<dbReference type="PANTHER" id="PTHR13789">
    <property type="entry name" value="MONOOXYGENASE"/>
    <property type="match status" value="1"/>
</dbReference>
<evidence type="ECO:0000256" key="2">
    <source>
        <dbReference type="ARBA" id="ARBA00023033"/>
    </source>
</evidence>
<dbReference type="RefSeq" id="WP_121123097.1">
    <property type="nucleotide sequence ID" value="NZ_RBWS01000006.1"/>
</dbReference>
<dbReference type="AlphaFoldDB" id="A0A420W0H9"/>
<dbReference type="PANTHER" id="PTHR13789:SF309">
    <property type="entry name" value="PUTATIVE (AFU_ORTHOLOGUE AFUA_6G14510)-RELATED"/>
    <property type="match status" value="1"/>
</dbReference>
<dbReference type="Gene3D" id="3.50.50.60">
    <property type="entry name" value="FAD/NAD(P)-binding domain"/>
    <property type="match status" value="1"/>
</dbReference>
<evidence type="ECO:0000256" key="1">
    <source>
        <dbReference type="ARBA" id="ARBA00023002"/>
    </source>
</evidence>
<reference evidence="4 5" key="1">
    <citation type="submission" date="2018-10" db="EMBL/GenBank/DDBJ databases">
        <title>Sphingobacterium sp. M05W1-28.</title>
        <authorList>
            <person name="Cai H."/>
        </authorList>
    </citation>
    <scope>NUCLEOTIDE SEQUENCE [LARGE SCALE GENOMIC DNA]</scope>
    <source>
        <strain evidence="4 5">M05W1-28</strain>
    </source>
</reference>
<dbReference type="GO" id="GO:0071949">
    <property type="term" value="F:FAD binding"/>
    <property type="evidence" value="ECO:0007669"/>
    <property type="project" value="InterPro"/>
</dbReference>
<accession>A0A420W0H9</accession>
<dbReference type="InterPro" id="IPR050493">
    <property type="entry name" value="FAD-dep_Monooxygenase_BioMet"/>
</dbReference>
<keyword evidence="2 4" id="KW-0503">Monooxygenase</keyword>
<comment type="caution">
    <text evidence="4">The sequence shown here is derived from an EMBL/GenBank/DDBJ whole genome shotgun (WGS) entry which is preliminary data.</text>
</comment>
<feature type="domain" description="FAD-binding" evidence="3">
    <location>
        <begin position="4"/>
        <end position="320"/>
    </location>
</feature>
<gene>
    <name evidence="4" type="ORF">D7322_08245</name>
</gene>
<dbReference type="Pfam" id="PF01494">
    <property type="entry name" value="FAD_binding_3"/>
    <property type="match status" value="1"/>
</dbReference>
<dbReference type="PRINTS" id="PR00420">
    <property type="entry name" value="RNGMNOXGNASE"/>
</dbReference>
<dbReference type="Proteomes" id="UP000282423">
    <property type="component" value="Unassembled WGS sequence"/>
</dbReference>
<keyword evidence="5" id="KW-1185">Reference proteome</keyword>
<dbReference type="InterPro" id="IPR002938">
    <property type="entry name" value="FAD-bd"/>
</dbReference>
<protein>
    <submittedName>
        <fullName evidence="4">FAD-dependent monooxygenase</fullName>
    </submittedName>
</protein>
<dbReference type="InterPro" id="IPR036188">
    <property type="entry name" value="FAD/NAD-bd_sf"/>
</dbReference>
<sequence>MDKKVLIIGAGVAGPILALQLKKIGFNVEIFEARSEDNTKEGAFLGLTPNGLNVLKEFIDLKLLKEDYTPGTMRFFNSKGKQIAKLDTAYQKQQYGVETIQIKRANLNKYVRLAAKEAGIKIWYNKKFVRYQETNEQLTAYFDDGTMVAGYIMLACDGMFSEVRNQLFPNASAIRYTKVISTGGYANIPELSEPLDSIRMNFGERGFFAYSVSDKGEVWWFNNYFREQEPKPKELGKTLNTEIQGCLANIHQNDDPLFSKIIKNSHQIIAYPIYDVPKLLHWYKGRVCLIGDAAHGISPHIGQGASLALEDTIVIAELLKLHKDFAPAFRLFQTERQSRVERIISSARKVGNTKTKINPIAAWFRDTLIGFFIKKQIKQLDWIYSWIYSQKNGS</sequence>
<evidence type="ECO:0000313" key="5">
    <source>
        <dbReference type="Proteomes" id="UP000282423"/>
    </source>
</evidence>
<keyword evidence="1" id="KW-0560">Oxidoreductase</keyword>
<proteinExistence type="predicted"/>
<dbReference type="OrthoDB" id="9766816at2"/>
<dbReference type="SUPFAM" id="SSF51905">
    <property type="entry name" value="FAD/NAD(P)-binding domain"/>
    <property type="match status" value="1"/>
</dbReference>
<dbReference type="EMBL" id="RBWS01000006">
    <property type="protein sequence ID" value="RKO72078.1"/>
    <property type="molecule type" value="Genomic_DNA"/>
</dbReference>
<dbReference type="GO" id="GO:0004497">
    <property type="term" value="F:monooxygenase activity"/>
    <property type="evidence" value="ECO:0007669"/>
    <property type="project" value="UniProtKB-KW"/>
</dbReference>
<evidence type="ECO:0000259" key="3">
    <source>
        <dbReference type="Pfam" id="PF01494"/>
    </source>
</evidence>
<name>A0A420W0H9_9SPHI</name>
<evidence type="ECO:0000313" key="4">
    <source>
        <dbReference type="EMBL" id="RKO72078.1"/>
    </source>
</evidence>
<organism evidence="4 5">
    <name type="scientific">Sphingobacterium puteale</name>
    <dbReference type="NCBI Taxonomy" id="2420510"/>
    <lineage>
        <taxon>Bacteria</taxon>
        <taxon>Pseudomonadati</taxon>
        <taxon>Bacteroidota</taxon>
        <taxon>Sphingobacteriia</taxon>
        <taxon>Sphingobacteriales</taxon>
        <taxon>Sphingobacteriaceae</taxon>
        <taxon>Sphingobacterium</taxon>
    </lineage>
</organism>